<evidence type="ECO:0000313" key="1">
    <source>
        <dbReference type="EMBL" id="PBK61074.1"/>
    </source>
</evidence>
<evidence type="ECO:0000313" key="2">
    <source>
        <dbReference type="Proteomes" id="UP000218334"/>
    </source>
</evidence>
<dbReference type="EMBL" id="KZ293479">
    <property type="protein sequence ID" value="PBK61074.1"/>
    <property type="molecule type" value="Genomic_DNA"/>
</dbReference>
<dbReference type="AlphaFoldDB" id="A0A2H3AWH9"/>
<organism evidence="1 2">
    <name type="scientific">Armillaria solidipes</name>
    <dbReference type="NCBI Taxonomy" id="1076256"/>
    <lineage>
        <taxon>Eukaryota</taxon>
        <taxon>Fungi</taxon>
        <taxon>Dikarya</taxon>
        <taxon>Basidiomycota</taxon>
        <taxon>Agaricomycotina</taxon>
        <taxon>Agaricomycetes</taxon>
        <taxon>Agaricomycetidae</taxon>
        <taxon>Agaricales</taxon>
        <taxon>Marasmiineae</taxon>
        <taxon>Physalacriaceae</taxon>
        <taxon>Armillaria</taxon>
    </lineage>
</organism>
<dbReference type="Proteomes" id="UP000218334">
    <property type="component" value="Unassembled WGS sequence"/>
</dbReference>
<keyword evidence="2" id="KW-1185">Reference proteome</keyword>
<gene>
    <name evidence="1" type="ORF">ARMSODRAFT_981805</name>
</gene>
<proteinExistence type="predicted"/>
<name>A0A2H3AWH9_9AGAR</name>
<reference evidence="2" key="1">
    <citation type="journal article" date="2017" name="Nat. Ecol. Evol.">
        <title>Genome expansion and lineage-specific genetic innovations in the forest pathogenic fungi Armillaria.</title>
        <authorList>
            <person name="Sipos G."/>
            <person name="Prasanna A.N."/>
            <person name="Walter M.C."/>
            <person name="O'Connor E."/>
            <person name="Balint B."/>
            <person name="Krizsan K."/>
            <person name="Kiss B."/>
            <person name="Hess J."/>
            <person name="Varga T."/>
            <person name="Slot J."/>
            <person name="Riley R."/>
            <person name="Boka B."/>
            <person name="Rigling D."/>
            <person name="Barry K."/>
            <person name="Lee J."/>
            <person name="Mihaltcheva S."/>
            <person name="LaButti K."/>
            <person name="Lipzen A."/>
            <person name="Waldron R."/>
            <person name="Moloney N.M."/>
            <person name="Sperisen C."/>
            <person name="Kredics L."/>
            <person name="Vagvoelgyi C."/>
            <person name="Patrignani A."/>
            <person name="Fitzpatrick D."/>
            <person name="Nagy I."/>
            <person name="Doyle S."/>
            <person name="Anderson J.B."/>
            <person name="Grigoriev I.V."/>
            <person name="Gueldener U."/>
            <person name="Muensterkoetter M."/>
            <person name="Nagy L.G."/>
        </authorList>
    </citation>
    <scope>NUCLEOTIDE SEQUENCE [LARGE SCALE GENOMIC DNA]</scope>
    <source>
        <strain evidence="2">28-4</strain>
    </source>
</reference>
<sequence>MHQEEDFWWTHDLQDRTRRTEVTLGCIGTSICKKEYKVLLAAARAVSLECKGAHTGKRTYVPATLRTGLSLILTDLFLDSNRLFGIKGFNVKLLYCRAALAGRWKKYKNPVPPGKDPTPRLYDSSSGSEKHYEIALFSIMFLRTKKSKFLTKKEPFPLF</sequence>
<protein>
    <submittedName>
        <fullName evidence="1">Uncharacterized protein</fullName>
    </submittedName>
</protein>
<accession>A0A2H3AWH9</accession>